<evidence type="ECO:0000256" key="5">
    <source>
        <dbReference type="HAMAP-Rule" id="MF_02126"/>
    </source>
</evidence>
<organism evidence="8 9">
    <name type="scientific">Pseudohongiella nitratireducens</name>
    <dbReference type="NCBI Taxonomy" id="1768907"/>
    <lineage>
        <taxon>Bacteria</taxon>
        <taxon>Pseudomonadati</taxon>
        <taxon>Pseudomonadota</taxon>
        <taxon>Gammaproteobacteria</taxon>
        <taxon>Pseudomonadales</taxon>
        <taxon>Pseudohongiellaceae</taxon>
        <taxon>Pseudohongiella</taxon>
    </lineage>
</organism>
<dbReference type="HAMAP" id="MF_02126">
    <property type="entry name" value="RF_methyltr_PrmC"/>
    <property type="match status" value="1"/>
</dbReference>
<dbReference type="FunFam" id="3.40.50.150:FF:000053">
    <property type="entry name" value="Release factor glutamine methyltransferase"/>
    <property type="match status" value="1"/>
</dbReference>
<dbReference type="SUPFAM" id="SSF53335">
    <property type="entry name" value="S-adenosyl-L-methionine-dependent methyltransferases"/>
    <property type="match status" value="1"/>
</dbReference>
<evidence type="ECO:0000313" key="8">
    <source>
        <dbReference type="EMBL" id="GGG52181.1"/>
    </source>
</evidence>
<feature type="binding site" evidence="5">
    <location>
        <begin position="188"/>
        <end position="191"/>
    </location>
    <ligand>
        <name>substrate</name>
    </ligand>
</feature>
<proteinExistence type="inferred from homology"/>
<dbReference type="InterPro" id="IPR040758">
    <property type="entry name" value="PrmC_N"/>
</dbReference>
<evidence type="ECO:0000259" key="6">
    <source>
        <dbReference type="Pfam" id="PF05175"/>
    </source>
</evidence>
<dbReference type="CDD" id="cd02440">
    <property type="entry name" value="AdoMet_MTases"/>
    <property type="match status" value="1"/>
</dbReference>
<dbReference type="OrthoDB" id="9800643at2"/>
<name>A0A917LRD2_9GAMM</name>
<feature type="binding site" evidence="5">
    <location>
        <position position="143"/>
    </location>
    <ligand>
        <name>S-adenosyl-L-methionine</name>
        <dbReference type="ChEBI" id="CHEBI:59789"/>
    </ligand>
</feature>
<evidence type="ECO:0000256" key="4">
    <source>
        <dbReference type="ARBA" id="ARBA00048391"/>
    </source>
</evidence>
<keyword evidence="2 5" id="KW-0808">Transferase</keyword>
<comment type="similarity">
    <text evidence="5">Belongs to the protein N5-glutamine methyltransferase family. PrmC subfamily.</text>
</comment>
<dbReference type="Gene3D" id="3.40.50.150">
    <property type="entry name" value="Vaccinia Virus protein VP39"/>
    <property type="match status" value="1"/>
</dbReference>
<evidence type="ECO:0000256" key="2">
    <source>
        <dbReference type="ARBA" id="ARBA00022679"/>
    </source>
</evidence>
<comment type="caution">
    <text evidence="8">The sequence shown here is derived from an EMBL/GenBank/DDBJ whole genome shotgun (WGS) entry which is preliminary data.</text>
</comment>
<keyword evidence="3 5" id="KW-0949">S-adenosyl-L-methionine</keyword>
<feature type="domain" description="Methyltransferase small" evidence="6">
    <location>
        <begin position="104"/>
        <end position="197"/>
    </location>
</feature>
<protein>
    <recommendedName>
        <fullName evidence="5">Release factor glutamine methyltransferase</fullName>
        <shortName evidence="5">RF MTase</shortName>
        <ecNumber evidence="5">2.1.1.297</ecNumber>
    </recommendedName>
    <alternativeName>
        <fullName evidence="5">N5-glutamine methyltransferase PrmC</fullName>
    </alternativeName>
    <alternativeName>
        <fullName evidence="5">Protein-(glutamine-N5) MTase PrmC</fullName>
    </alternativeName>
    <alternativeName>
        <fullName evidence="5">Protein-glutamine N-methyltransferase PrmC</fullName>
    </alternativeName>
</protein>
<dbReference type="AlphaFoldDB" id="A0A917LRD2"/>
<reference evidence="8" key="1">
    <citation type="journal article" date="2014" name="Int. J. Syst. Evol. Microbiol.">
        <title>Complete genome sequence of Corynebacterium casei LMG S-19264T (=DSM 44701T), isolated from a smear-ripened cheese.</title>
        <authorList>
            <consortium name="US DOE Joint Genome Institute (JGI-PGF)"/>
            <person name="Walter F."/>
            <person name="Albersmeier A."/>
            <person name="Kalinowski J."/>
            <person name="Ruckert C."/>
        </authorList>
    </citation>
    <scope>NUCLEOTIDE SEQUENCE</scope>
    <source>
        <strain evidence="8">CGMCC 1.15425</strain>
    </source>
</reference>
<comment type="function">
    <text evidence="5">Methylates the class 1 translation termination release factors RF1/PrfA and RF2/PrfB on the glutamine residue of the universally conserved GGQ motif.</text>
</comment>
<dbReference type="InterPro" id="IPR050320">
    <property type="entry name" value="N5-glutamine_MTase"/>
</dbReference>
<dbReference type="RefSeq" id="WP_068809800.1">
    <property type="nucleotide sequence ID" value="NZ_BMIY01000003.1"/>
</dbReference>
<comment type="catalytic activity">
    <reaction evidence="4 5">
        <text>L-glutaminyl-[peptide chain release factor] + S-adenosyl-L-methionine = N(5)-methyl-L-glutaminyl-[peptide chain release factor] + S-adenosyl-L-homocysteine + H(+)</text>
        <dbReference type="Rhea" id="RHEA:42896"/>
        <dbReference type="Rhea" id="RHEA-COMP:10271"/>
        <dbReference type="Rhea" id="RHEA-COMP:10272"/>
        <dbReference type="ChEBI" id="CHEBI:15378"/>
        <dbReference type="ChEBI" id="CHEBI:30011"/>
        <dbReference type="ChEBI" id="CHEBI:57856"/>
        <dbReference type="ChEBI" id="CHEBI:59789"/>
        <dbReference type="ChEBI" id="CHEBI:61891"/>
        <dbReference type="EC" id="2.1.1.297"/>
    </reaction>
</comment>
<dbReference type="InterPro" id="IPR002052">
    <property type="entry name" value="DNA_methylase_N6_adenine_CS"/>
</dbReference>
<dbReference type="Pfam" id="PF17827">
    <property type="entry name" value="PrmC_N"/>
    <property type="match status" value="1"/>
</dbReference>
<gene>
    <name evidence="5 8" type="primary">prmC</name>
    <name evidence="8" type="ORF">GCM10011403_06710</name>
</gene>
<dbReference type="PANTHER" id="PTHR18895:SF74">
    <property type="entry name" value="MTRF1L RELEASE FACTOR GLUTAMINE METHYLTRANSFERASE"/>
    <property type="match status" value="1"/>
</dbReference>
<feature type="binding site" evidence="5">
    <location>
        <position position="188"/>
    </location>
    <ligand>
        <name>S-adenosyl-L-methionine</name>
        <dbReference type="ChEBI" id="CHEBI:59789"/>
    </ligand>
</feature>
<dbReference type="EMBL" id="BMIY01000003">
    <property type="protein sequence ID" value="GGG52181.1"/>
    <property type="molecule type" value="Genomic_DNA"/>
</dbReference>
<evidence type="ECO:0000259" key="7">
    <source>
        <dbReference type="Pfam" id="PF17827"/>
    </source>
</evidence>
<dbReference type="GO" id="GO:0003676">
    <property type="term" value="F:nucleic acid binding"/>
    <property type="evidence" value="ECO:0007669"/>
    <property type="project" value="InterPro"/>
</dbReference>
<dbReference type="InterPro" id="IPR019874">
    <property type="entry name" value="RF_methyltr_PrmC"/>
</dbReference>
<reference evidence="8" key="2">
    <citation type="submission" date="2020-09" db="EMBL/GenBank/DDBJ databases">
        <authorList>
            <person name="Sun Q."/>
            <person name="Zhou Y."/>
        </authorList>
    </citation>
    <scope>NUCLEOTIDE SEQUENCE</scope>
    <source>
        <strain evidence="8">CGMCC 1.15425</strain>
    </source>
</reference>
<keyword evidence="1 5" id="KW-0489">Methyltransferase</keyword>
<dbReference type="NCBIfam" id="TIGR03534">
    <property type="entry name" value="RF_mod_PrmC"/>
    <property type="match status" value="1"/>
</dbReference>
<evidence type="ECO:0000256" key="1">
    <source>
        <dbReference type="ARBA" id="ARBA00022603"/>
    </source>
</evidence>
<accession>A0A917LRD2</accession>
<dbReference type="InterPro" id="IPR004556">
    <property type="entry name" value="HemK-like"/>
</dbReference>
<dbReference type="Gene3D" id="1.10.8.10">
    <property type="entry name" value="DNA helicase RuvA subunit, C-terminal domain"/>
    <property type="match status" value="1"/>
</dbReference>
<dbReference type="Proteomes" id="UP000627715">
    <property type="component" value="Unassembled WGS sequence"/>
</dbReference>
<dbReference type="PANTHER" id="PTHR18895">
    <property type="entry name" value="HEMK METHYLTRANSFERASE"/>
    <property type="match status" value="1"/>
</dbReference>
<dbReference type="PROSITE" id="PS00092">
    <property type="entry name" value="N6_MTASE"/>
    <property type="match status" value="1"/>
</dbReference>
<keyword evidence="9" id="KW-1185">Reference proteome</keyword>
<dbReference type="Pfam" id="PF05175">
    <property type="entry name" value="MTS"/>
    <property type="match status" value="1"/>
</dbReference>
<dbReference type="InterPro" id="IPR007848">
    <property type="entry name" value="Small_mtfrase_dom"/>
</dbReference>
<sequence>MACTVKQLIQSSAALLRSSDTALLDSELLLAEVLGVTRTHIMMYPEKVLSDEQQGRFLSLIDRRVKGEPLAYITGKQGFWTLELTVTPDVLVPRPETELLVEIALDALPADRQCRVLDLGTGSGAIALSLASERPAWTVCATDASARALAVANQNAKKYGLSDRVTWIAGNWFDPVASSDRFDLILSNPPYLADDDSHLGMGALPFEPVSALVATDAGLGDFKTIIGTAPGYLVNGGQLLVEHGCEQGSAVRTLFDQAKFADIRTIQDLAGLDRVTVGKMPGSGKN</sequence>
<feature type="binding site" evidence="5">
    <location>
        <position position="172"/>
    </location>
    <ligand>
        <name>S-adenosyl-L-methionine</name>
        <dbReference type="ChEBI" id="CHEBI:59789"/>
    </ligand>
</feature>
<feature type="domain" description="Release factor glutamine methyltransferase N-terminal" evidence="7">
    <location>
        <begin position="7"/>
        <end position="75"/>
    </location>
</feature>
<dbReference type="EC" id="2.1.1.297" evidence="5"/>
<evidence type="ECO:0000256" key="3">
    <source>
        <dbReference type="ARBA" id="ARBA00022691"/>
    </source>
</evidence>
<dbReference type="NCBIfam" id="TIGR00536">
    <property type="entry name" value="hemK_fam"/>
    <property type="match status" value="1"/>
</dbReference>
<dbReference type="InterPro" id="IPR029063">
    <property type="entry name" value="SAM-dependent_MTases_sf"/>
</dbReference>
<dbReference type="GO" id="GO:0102559">
    <property type="term" value="F:peptide chain release factor N(5)-glutamine methyltransferase activity"/>
    <property type="evidence" value="ECO:0007669"/>
    <property type="project" value="UniProtKB-EC"/>
</dbReference>
<feature type="binding site" evidence="5">
    <location>
        <begin position="120"/>
        <end position="124"/>
    </location>
    <ligand>
        <name>S-adenosyl-L-methionine</name>
        <dbReference type="ChEBI" id="CHEBI:59789"/>
    </ligand>
</feature>
<evidence type="ECO:0000313" key="9">
    <source>
        <dbReference type="Proteomes" id="UP000627715"/>
    </source>
</evidence>
<dbReference type="GO" id="GO:0032259">
    <property type="term" value="P:methylation"/>
    <property type="evidence" value="ECO:0007669"/>
    <property type="project" value="UniProtKB-KW"/>
</dbReference>